<keyword evidence="15" id="KW-1185">Reference proteome</keyword>
<feature type="binding site" evidence="11">
    <location>
        <position position="31"/>
    </location>
    <ligand>
        <name>substrate</name>
    </ligand>
</feature>
<evidence type="ECO:0000313" key="14">
    <source>
        <dbReference type="EMBL" id="RDC63870.1"/>
    </source>
</evidence>
<feature type="binding site" evidence="11">
    <location>
        <begin position="15"/>
        <end position="17"/>
    </location>
    <ligand>
        <name>substrate</name>
    </ligand>
</feature>
<dbReference type="EMBL" id="QASA01000001">
    <property type="protein sequence ID" value="RDC63870.1"/>
    <property type="molecule type" value="Genomic_DNA"/>
</dbReference>
<comment type="caution">
    <text evidence="14">The sequence shown here is derived from an EMBL/GenBank/DDBJ whole genome shotgun (WGS) entry which is preliminary data.</text>
</comment>
<feature type="active site" description="Proton donor/acceptor" evidence="10">
    <location>
        <position position="17"/>
    </location>
</feature>
<keyword evidence="14" id="KW-0808">Transferase</keyword>
<dbReference type="Proteomes" id="UP000253919">
    <property type="component" value="Unassembled WGS sequence"/>
</dbReference>
<dbReference type="NCBIfam" id="TIGR01509">
    <property type="entry name" value="HAD-SF-IA-v3"/>
    <property type="match status" value="1"/>
</dbReference>
<dbReference type="Gene3D" id="1.10.150.240">
    <property type="entry name" value="Putative phosphatase, domain 2"/>
    <property type="match status" value="1"/>
</dbReference>
<dbReference type="EC" id="5.4.2.6" evidence="8"/>
<dbReference type="SFLD" id="SFLDG01129">
    <property type="entry name" value="C1.5:_HAD__Beta-PGM__Phosphata"/>
    <property type="match status" value="1"/>
</dbReference>
<dbReference type="SFLD" id="SFLDF00046">
    <property type="entry name" value="beta-phosphoglucomutase"/>
    <property type="match status" value="1"/>
</dbReference>
<evidence type="ECO:0000313" key="15">
    <source>
        <dbReference type="Proteomes" id="UP000253919"/>
    </source>
</evidence>
<comment type="similarity">
    <text evidence="1">Belongs to the HAD-like hydrolase superfamily. CbbY/CbbZ/Gph/YieH family.</text>
</comment>
<dbReference type="Pfam" id="PF00702">
    <property type="entry name" value="Hydrolase"/>
    <property type="match status" value="1"/>
</dbReference>
<dbReference type="InterPro" id="IPR023198">
    <property type="entry name" value="PGP-like_dom2"/>
</dbReference>
<keyword evidence="2" id="KW-0597">Phosphoprotein</keyword>
<evidence type="ECO:0000256" key="7">
    <source>
        <dbReference type="ARBA" id="ARBA00044926"/>
    </source>
</evidence>
<dbReference type="PANTHER" id="PTHR46193">
    <property type="entry name" value="6-PHOSPHOGLUCONATE PHOSPHATASE"/>
    <property type="match status" value="1"/>
</dbReference>
<organism evidence="14 15">
    <name type="scientific">Adhaeribacter pallidiroseus</name>
    <dbReference type="NCBI Taxonomy" id="2072847"/>
    <lineage>
        <taxon>Bacteria</taxon>
        <taxon>Pseudomonadati</taxon>
        <taxon>Bacteroidota</taxon>
        <taxon>Cytophagia</taxon>
        <taxon>Cytophagales</taxon>
        <taxon>Hymenobacteraceae</taxon>
        <taxon>Adhaeribacter</taxon>
    </lineage>
</organism>
<dbReference type="InterPro" id="IPR023214">
    <property type="entry name" value="HAD_sf"/>
</dbReference>
<feature type="binding site" evidence="12">
    <location>
        <position position="175"/>
    </location>
    <ligand>
        <name>Mg(2+)</name>
        <dbReference type="ChEBI" id="CHEBI:18420"/>
    </ligand>
</feature>
<dbReference type="GO" id="GO:0000287">
    <property type="term" value="F:magnesium ion binding"/>
    <property type="evidence" value="ECO:0007669"/>
    <property type="project" value="InterPro"/>
</dbReference>
<protein>
    <recommendedName>
        <fullName evidence="9">Beta-phosphoglucomutase</fullName>
        <ecNumber evidence="8">5.4.2.6</ecNumber>
    </recommendedName>
</protein>
<proteinExistence type="inferred from homology"/>
<feature type="binding site" evidence="11">
    <location>
        <position position="82"/>
    </location>
    <ligand>
        <name>substrate</name>
    </ligand>
</feature>
<evidence type="ECO:0000256" key="13">
    <source>
        <dbReference type="PIRSR" id="PIRSR610972-4"/>
    </source>
</evidence>
<gene>
    <name evidence="14" type="ORF">AHMF7616_02479</name>
</gene>
<feature type="binding site" evidence="12">
    <location>
        <position position="15"/>
    </location>
    <ligand>
        <name>Mg(2+)</name>
        <dbReference type="ChEBI" id="CHEBI:18420"/>
    </ligand>
</feature>
<dbReference type="InterPro" id="IPR010972">
    <property type="entry name" value="Beta-PGM"/>
</dbReference>
<keyword evidence="14" id="KW-0328">Glycosyltransferase</keyword>
<keyword evidence="4 12" id="KW-0460">Magnesium</keyword>
<feature type="binding site" evidence="12">
    <location>
        <position position="17"/>
    </location>
    <ligand>
        <name>Mg(2+)</name>
        <dbReference type="ChEBI" id="CHEBI:18420"/>
    </ligand>
</feature>
<keyword evidence="5" id="KW-0413">Isomerase</keyword>
<evidence type="ECO:0000256" key="12">
    <source>
        <dbReference type="PIRSR" id="PIRSR610972-3"/>
    </source>
</evidence>
<evidence type="ECO:0000256" key="6">
    <source>
        <dbReference type="ARBA" id="ARBA00023277"/>
    </source>
</evidence>
<evidence type="ECO:0000256" key="2">
    <source>
        <dbReference type="ARBA" id="ARBA00022553"/>
    </source>
</evidence>
<feature type="binding site" evidence="11">
    <location>
        <begin position="120"/>
        <end position="124"/>
    </location>
    <ligand>
        <name>substrate</name>
    </ligand>
</feature>
<dbReference type="NCBIfam" id="TIGR02009">
    <property type="entry name" value="PGMB-YQAB-SF"/>
    <property type="match status" value="1"/>
</dbReference>
<dbReference type="CDD" id="cd02598">
    <property type="entry name" value="HAD_BPGM"/>
    <property type="match status" value="1"/>
</dbReference>
<dbReference type="PANTHER" id="PTHR46193:SF18">
    <property type="entry name" value="HEXITOL PHOSPHATASE B"/>
    <property type="match status" value="1"/>
</dbReference>
<evidence type="ECO:0000256" key="3">
    <source>
        <dbReference type="ARBA" id="ARBA00022723"/>
    </source>
</evidence>
<feature type="binding site" evidence="11">
    <location>
        <begin position="50"/>
        <end position="55"/>
    </location>
    <ligand>
        <name>substrate</name>
    </ligand>
</feature>
<evidence type="ECO:0000256" key="4">
    <source>
        <dbReference type="ARBA" id="ARBA00022842"/>
    </source>
</evidence>
<name>A0A369QHU4_9BACT</name>
<feature type="binding site" evidence="11">
    <location>
        <position position="58"/>
    </location>
    <ligand>
        <name>substrate</name>
    </ligand>
</feature>
<evidence type="ECO:0000256" key="8">
    <source>
        <dbReference type="ARBA" id="ARBA00044968"/>
    </source>
</evidence>
<feature type="binding site" evidence="11">
    <location>
        <position position="151"/>
    </location>
    <ligand>
        <name>substrate</name>
    </ligand>
</feature>
<dbReference type="SUPFAM" id="SSF56784">
    <property type="entry name" value="HAD-like"/>
    <property type="match status" value="1"/>
</dbReference>
<dbReference type="SFLD" id="SFLDG01135">
    <property type="entry name" value="C1.5.6:_HAD__Beta-PGM__Phospha"/>
    <property type="match status" value="1"/>
</dbReference>
<reference evidence="14 15" key="1">
    <citation type="submission" date="2018-04" db="EMBL/GenBank/DDBJ databases">
        <title>Adhaeribacter sp. HMF7616 genome sequencing and assembly.</title>
        <authorList>
            <person name="Kang H."/>
            <person name="Kang J."/>
            <person name="Cha I."/>
            <person name="Kim H."/>
            <person name="Joh K."/>
        </authorList>
    </citation>
    <scope>NUCLEOTIDE SEQUENCE [LARGE SCALE GENOMIC DNA]</scope>
    <source>
        <strain evidence="14 15">HMF7616</strain>
    </source>
</reference>
<evidence type="ECO:0000256" key="10">
    <source>
        <dbReference type="PIRSR" id="PIRSR610972-1"/>
    </source>
</evidence>
<dbReference type="GO" id="GO:0016757">
    <property type="term" value="F:glycosyltransferase activity"/>
    <property type="evidence" value="ECO:0007669"/>
    <property type="project" value="UniProtKB-KW"/>
</dbReference>
<evidence type="ECO:0000256" key="11">
    <source>
        <dbReference type="PIRSR" id="PIRSR610972-2"/>
    </source>
</evidence>
<keyword evidence="3 12" id="KW-0479">Metal-binding</keyword>
<evidence type="ECO:0000256" key="1">
    <source>
        <dbReference type="ARBA" id="ARBA00006171"/>
    </source>
</evidence>
<feature type="site" description="Important for catalytic activity and assists the phosphoryl transfer reaction to Asp8 by balancing charge and orienting the reacting groups" evidence="13">
    <location>
        <position position="120"/>
    </location>
</feature>
<dbReference type="InterPro" id="IPR010976">
    <property type="entry name" value="B-phosphoglucomutase_hydrolase"/>
</dbReference>
<comment type="catalytic activity">
    <reaction evidence="7">
        <text>beta-D-glucose 1-phosphate = beta-D-glucose 6-phosphate</text>
        <dbReference type="Rhea" id="RHEA:20113"/>
        <dbReference type="ChEBI" id="CHEBI:57684"/>
        <dbReference type="ChEBI" id="CHEBI:58247"/>
        <dbReference type="EC" id="5.4.2.6"/>
    </reaction>
</comment>
<dbReference type="GO" id="GO:0005975">
    <property type="term" value="P:carbohydrate metabolic process"/>
    <property type="evidence" value="ECO:0007669"/>
    <property type="project" value="InterPro"/>
</dbReference>
<accession>A0A369QHU4</accession>
<dbReference type="InterPro" id="IPR006439">
    <property type="entry name" value="HAD-SF_hydro_IA"/>
</dbReference>
<feature type="site" description="Important for catalytic activity and assists the phosphoryl transfer reaction to Asp8 by balancing charge and orienting the reacting groups" evidence="13">
    <location>
        <position position="151"/>
    </location>
</feature>
<dbReference type="NCBIfam" id="TIGR01990">
    <property type="entry name" value="bPGM"/>
    <property type="match status" value="1"/>
</dbReference>
<feature type="active site" description="Nucleophile" evidence="10">
    <location>
        <position position="15"/>
    </location>
</feature>
<evidence type="ECO:0000256" key="5">
    <source>
        <dbReference type="ARBA" id="ARBA00023235"/>
    </source>
</evidence>
<dbReference type="SFLD" id="SFLDS00003">
    <property type="entry name" value="Haloacid_Dehalogenase"/>
    <property type="match status" value="1"/>
</dbReference>
<dbReference type="InterPro" id="IPR036412">
    <property type="entry name" value="HAD-like_sf"/>
</dbReference>
<comment type="cofactor">
    <cofactor evidence="12">
        <name>Mg(2+)</name>
        <dbReference type="ChEBI" id="CHEBI:18420"/>
    </cofactor>
    <text evidence="12">Binds 2 magnesium ions per subunit.</text>
</comment>
<feature type="binding site" evidence="12">
    <location>
        <position position="176"/>
    </location>
    <ligand>
        <name>Mg(2+)</name>
        <dbReference type="ChEBI" id="CHEBI:18420"/>
    </ligand>
</feature>
<evidence type="ECO:0000256" key="9">
    <source>
        <dbReference type="ARBA" id="ARBA00044991"/>
    </source>
</evidence>
<dbReference type="InterPro" id="IPR051600">
    <property type="entry name" value="Beta-PGM-like"/>
</dbReference>
<keyword evidence="6" id="KW-0119">Carbohydrate metabolism</keyword>
<dbReference type="GO" id="GO:0008801">
    <property type="term" value="F:beta-phosphoglucomutase activity"/>
    <property type="evidence" value="ECO:0007669"/>
    <property type="project" value="UniProtKB-EC"/>
</dbReference>
<dbReference type="AlphaFoldDB" id="A0A369QHU4"/>
<dbReference type="Gene3D" id="3.40.50.1000">
    <property type="entry name" value="HAD superfamily/HAD-like"/>
    <property type="match status" value="1"/>
</dbReference>
<sequence>MDYRLKSMIKACIFDLDGVIVDTAVYHYQAWKRLANELGFDFTEHQNEQLKGVSRVRSLELILGWGNVTKTTAEQTELATRKNKWYVEMINRMQPSEILPGAKEFLQVARAAGLKTALGSASKNSATILERVGLLPLFNAIVDGNHVTASKPDPEVFLKGAEALGLNPVECVVFEDAIAGVQAAKAGGMKVVGIGSPDVLTAADLVIPGLHEMTLEKLQALNSVQKY</sequence>